<dbReference type="OrthoDB" id="3482502at2"/>
<evidence type="ECO:0000313" key="4">
    <source>
        <dbReference type="Proteomes" id="UP000199361"/>
    </source>
</evidence>
<accession>A0A1I0EZ18</accession>
<dbReference type="RefSeq" id="WP_091079519.1">
    <property type="nucleotide sequence ID" value="NZ_FOHX01000003.1"/>
</dbReference>
<dbReference type="AlphaFoldDB" id="A0A1I0EZ18"/>
<proteinExistence type="predicted"/>
<organism evidence="3 4">
    <name type="scientific">Nonomuraea wenchangensis</name>
    <dbReference type="NCBI Taxonomy" id="568860"/>
    <lineage>
        <taxon>Bacteria</taxon>
        <taxon>Bacillati</taxon>
        <taxon>Actinomycetota</taxon>
        <taxon>Actinomycetes</taxon>
        <taxon>Streptosporangiales</taxon>
        <taxon>Streptosporangiaceae</taxon>
        <taxon>Nonomuraea</taxon>
    </lineage>
</organism>
<dbReference type="Pfam" id="PF04149">
    <property type="entry name" value="DUF397"/>
    <property type="match status" value="1"/>
</dbReference>
<feature type="domain" description="DUF397" evidence="2">
    <location>
        <begin position="3"/>
        <end position="55"/>
    </location>
</feature>
<feature type="region of interest" description="Disordered" evidence="1">
    <location>
        <begin position="68"/>
        <end position="96"/>
    </location>
</feature>
<protein>
    <recommendedName>
        <fullName evidence="2">DUF397 domain-containing protein</fullName>
    </recommendedName>
</protein>
<keyword evidence="4" id="KW-1185">Reference proteome</keyword>
<evidence type="ECO:0000259" key="2">
    <source>
        <dbReference type="Pfam" id="PF04149"/>
    </source>
</evidence>
<evidence type="ECO:0000256" key="1">
    <source>
        <dbReference type="SAM" id="MobiDB-lite"/>
    </source>
</evidence>
<evidence type="ECO:0000313" key="3">
    <source>
        <dbReference type="EMBL" id="SET50947.1"/>
    </source>
</evidence>
<gene>
    <name evidence="3" type="ORF">SAMN05421811_103261</name>
</gene>
<name>A0A1I0EZ18_9ACTN</name>
<reference evidence="3 4" key="1">
    <citation type="submission" date="2016-10" db="EMBL/GenBank/DDBJ databases">
        <authorList>
            <person name="de Groot N.N."/>
        </authorList>
    </citation>
    <scope>NUCLEOTIDE SEQUENCE [LARGE SCALE GENOMIC DNA]</scope>
    <source>
        <strain evidence="3 4">CGMCC 4.5598</strain>
    </source>
</reference>
<dbReference type="InterPro" id="IPR007278">
    <property type="entry name" value="DUF397"/>
</dbReference>
<dbReference type="STRING" id="568860.SAMN05421811_103261"/>
<sequence>MTAWRTASACNAGSCVEVAPLADGGGVLVRDGKDPDGPSLRFDGDEWAAFLAGVRAGEFDLTALAARTAGDGSGGDARSGPQRPSLAEFEAAPVSR</sequence>
<dbReference type="Proteomes" id="UP000199361">
    <property type="component" value="Unassembled WGS sequence"/>
</dbReference>
<dbReference type="EMBL" id="FOHX01000003">
    <property type="protein sequence ID" value="SET50947.1"/>
    <property type="molecule type" value="Genomic_DNA"/>
</dbReference>